<dbReference type="GO" id="GO:0044325">
    <property type="term" value="F:transmembrane transporter binding"/>
    <property type="evidence" value="ECO:0007669"/>
    <property type="project" value="TreeGrafter"/>
</dbReference>
<feature type="region of interest" description="Disordered" evidence="3">
    <location>
        <begin position="191"/>
        <end position="236"/>
    </location>
</feature>
<evidence type="ECO:0000313" key="6">
    <source>
        <dbReference type="Ensembl" id="ENSAOCP00000061431.1"/>
    </source>
</evidence>
<accession>A0AAQ5ZAR4</accession>
<reference evidence="6 7" key="1">
    <citation type="submission" date="2022-01" db="EMBL/GenBank/DDBJ databases">
        <title>A chromosome-scale genome assembly of the false clownfish, Amphiprion ocellaris.</title>
        <authorList>
            <person name="Ryu T."/>
        </authorList>
    </citation>
    <scope>NUCLEOTIDE SEQUENCE [LARGE SCALE GENOMIC DNA]</scope>
</reference>
<dbReference type="PANTHER" id="PTHR13280">
    <property type="entry name" value="PHOSPHOFURIN ACIDIC CLUSTER SORTING PROTEIN"/>
    <property type="match status" value="1"/>
</dbReference>
<dbReference type="GeneTree" id="ENSGT00950000183209"/>
<reference evidence="6" key="2">
    <citation type="submission" date="2025-08" db="UniProtKB">
        <authorList>
            <consortium name="Ensembl"/>
        </authorList>
    </citation>
    <scope>IDENTIFICATION</scope>
</reference>
<dbReference type="Pfam" id="PF10254">
    <property type="entry name" value="Pacs-1"/>
    <property type="match status" value="2"/>
</dbReference>
<sequence length="707" mass="78640">MNELCVSTCAGECQQASEAPPPGPPSAPVPVPMNLFATWEIDRSSPSCVPRLCSLTLKKLMVLRELDRQLSSVVIAVKIQGSKRTLRSNEYVLPPDGLMETDLELTFSLQYPHFLKRDSNRLHVMLQRRKRYKNRTILGYKTLAVGVIDMAEVMQHPTDGAHILSLHSNLKDASVHAAELSIQSLFSQPIEHEDTGHHGNKNRSPDFNEWEDDDDSFSSEQDASDDAVPPQVTHTPVSPVYSLTCRTCLQSHLSIVSPQPNFKQKFVALLRRFKVSDEVLDSDPVGHSQEAEEDLDLLYDSLEVYSPSDSGAELDDDSVQSTPKPKLRSAQHLDNTCKTGGSKSCHPWTISLKDRQNSRGMDRTSSIDSETSADYRTPGPQVARKSVLDQLNHILFSEEHIPESIILVNTTNWQGQYLSELLFDQPIVCTISVADVQAAFSAIISRIQRFCNCNSQTPPTVKVAVGGDQTYLSTVLCCFVEQLASKTPDWLSYVRILIIPVGLHPLAKYVSSLDGRFCSLFMDTSWRELFGRVEPPPLDPVGVASRVSQYLSGAAVSHLCPISEAMLTCKHKSCPAEVMGLQVDYWSSQGGGGSRKEAAMKNTLKSNFRCLQVSRLSGGELSMTVVTKEKNKKVIFLSKKTKEKEAESRSQQIEGISRLICTSKHQHTLRVSIDGVEWNDVKFFQLAAQWPTHVKHFPVGIFGYNKP</sequence>
<dbReference type="PANTHER" id="PTHR13280:SF14">
    <property type="entry name" value="PHOSPHOFURIN ACIDIC CLUSTER SORTING PROTEIN 1"/>
    <property type="match status" value="1"/>
</dbReference>
<keyword evidence="7" id="KW-1185">Reference proteome</keyword>
<name>A0AAQ5ZAR4_AMPOC</name>
<dbReference type="AlphaFoldDB" id="A0AAQ5ZAR4"/>
<reference evidence="6" key="3">
    <citation type="submission" date="2025-09" db="UniProtKB">
        <authorList>
            <consortium name="Ensembl"/>
        </authorList>
    </citation>
    <scope>IDENTIFICATION</scope>
</reference>
<feature type="region of interest" description="Disordered" evidence="3">
    <location>
        <begin position="306"/>
        <end position="335"/>
    </location>
</feature>
<evidence type="ECO:0000313" key="7">
    <source>
        <dbReference type="Proteomes" id="UP001501940"/>
    </source>
</evidence>
<dbReference type="GO" id="GO:0072659">
    <property type="term" value="P:protein localization to plasma membrane"/>
    <property type="evidence" value="ECO:0007669"/>
    <property type="project" value="TreeGrafter"/>
</dbReference>
<comment type="similarity">
    <text evidence="1">Belongs to the PACS family.</text>
</comment>
<dbReference type="InterPro" id="IPR019381">
    <property type="entry name" value="PACS1/2_C"/>
</dbReference>
<gene>
    <name evidence="6" type="primary">EPS15L1</name>
</gene>
<feature type="region of interest" description="Disordered" evidence="3">
    <location>
        <begin position="355"/>
        <end position="379"/>
    </location>
</feature>
<organism evidence="6 7">
    <name type="scientific">Amphiprion ocellaris</name>
    <name type="common">Clown anemonefish</name>
    <dbReference type="NCBI Taxonomy" id="80972"/>
    <lineage>
        <taxon>Eukaryota</taxon>
        <taxon>Metazoa</taxon>
        <taxon>Chordata</taxon>
        <taxon>Craniata</taxon>
        <taxon>Vertebrata</taxon>
        <taxon>Euteleostomi</taxon>
        <taxon>Actinopterygii</taxon>
        <taxon>Neopterygii</taxon>
        <taxon>Teleostei</taxon>
        <taxon>Neoteleostei</taxon>
        <taxon>Acanthomorphata</taxon>
        <taxon>Ovalentaria</taxon>
        <taxon>Pomacentridae</taxon>
        <taxon>Amphiprion</taxon>
    </lineage>
</organism>
<dbReference type="Pfam" id="PF25332">
    <property type="entry name" value="C2_PACS_N"/>
    <property type="match status" value="1"/>
</dbReference>
<dbReference type="Proteomes" id="UP001501940">
    <property type="component" value="Chromosome 4"/>
</dbReference>
<feature type="domain" description="Phosphofurin acidic cluster sorting protein 1/2 C-terminal" evidence="4">
    <location>
        <begin position="387"/>
        <end position="573"/>
    </location>
</feature>
<keyword evidence="2" id="KW-0597">Phosphoprotein</keyword>
<feature type="domain" description="Phosphofurin acidic cluster sorting protein 1/2 C-terminal" evidence="4">
    <location>
        <begin position="576"/>
        <end position="704"/>
    </location>
</feature>
<dbReference type="InterPro" id="IPR057541">
    <property type="entry name" value="PACS1/2_N"/>
</dbReference>
<dbReference type="Ensembl" id="ENSAOCT00000051339.1">
    <property type="protein sequence ID" value="ENSAOCP00000061431.1"/>
    <property type="gene ID" value="ENSAOCG00000029980.1"/>
</dbReference>
<feature type="compositionally biased region" description="Acidic residues" evidence="3">
    <location>
        <begin position="208"/>
        <end position="225"/>
    </location>
</feature>
<evidence type="ECO:0000256" key="1">
    <source>
        <dbReference type="ARBA" id="ARBA00008590"/>
    </source>
</evidence>
<evidence type="ECO:0000256" key="2">
    <source>
        <dbReference type="ARBA" id="ARBA00022553"/>
    </source>
</evidence>
<protein>
    <submittedName>
        <fullName evidence="6">Uncharacterized protein</fullName>
    </submittedName>
</protein>
<evidence type="ECO:0000256" key="3">
    <source>
        <dbReference type="SAM" id="MobiDB-lite"/>
    </source>
</evidence>
<proteinExistence type="inferred from homology"/>
<feature type="domain" description="Phosphofurin acidic cluster sorting protein 1/2 N-terminal C2" evidence="5">
    <location>
        <begin position="31"/>
        <end position="191"/>
    </location>
</feature>
<feature type="compositionally biased region" description="Polar residues" evidence="3">
    <location>
        <begin position="363"/>
        <end position="374"/>
    </location>
</feature>
<evidence type="ECO:0000259" key="5">
    <source>
        <dbReference type="Pfam" id="PF25332"/>
    </source>
</evidence>
<evidence type="ECO:0000259" key="4">
    <source>
        <dbReference type="Pfam" id="PF10254"/>
    </source>
</evidence>